<feature type="transmembrane region" description="Helical" evidence="5">
    <location>
        <begin position="355"/>
        <end position="386"/>
    </location>
</feature>
<evidence type="ECO:0000259" key="6">
    <source>
        <dbReference type="Pfam" id="PF04932"/>
    </source>
</evidence>
<evidence type="ECO:0000256" key="5">
    <source>
        <dbReference type="SAM" id="Phobius"/>
    </source>
</evidence>
<dbReference type="Proteomes" id="UP001218246">
    <property type="component" value="Unassembled WGS sequence"/>
</dbReference>
<feature type="transmembrane region" description="Helical" evidence="5">
    <location>
        <begin position="89"/>
        <end position="107"/>
    </location>
</feature>
<feature type="transmembrane region" description="Helical" evidence="5">
    <location>
        <begin position="199"/>
        <end position="224"/>
    </location>
</feature>
<name>A0ABT6H4Y2_9BACI</name>
<dbReference type="InterPro" id="IPR007016">
    <property type="entry name" value="O-antigen_ligase-rel_domated"/>
</dbReference>
<feature type="transmembrane region" description="Helical" evidence="5">
    <location>
        <begin position="64"/>
        <end position="83"/>
    </location>
</feature>
<reference evidence="7 8" key="1">
    <citation type="submission" date="2023-04" db="EMBL/GenBank/DDBJ databases">
        <title>Ectobacillus antri isolated from activated sludge.</title>
        <authorList>
            <person name="Yan P."/>
            <person name="Liu X."/>
        </authorList>
    </citation>
    <scope>NUCLEOTIDE SEQUENCE [LARGE SCALE GENOMIC DNA]</scope>
    <source>
        <strain evidence="7 8">C18H</strain>
    </source>
</reference>
<keyword evidence="3 5" id="KW-1133">Transmembrane helix</keyword>
<keyword evidence="4 5" id="KW-0472">Membrane</keyword>
<feature type="transmembrane region" description="Helical" evidence="5">
    <location>
        <begin position="38"/>
        <end position="57"/>
    </location>
</feature>
<comment type="subcellular location">
    <subcellularLocation>
        <location evidence="1">Membrane</location>
        <topology evidence="1">Multi-pass membrane protein</topology>
    </subcellularLocation>
</comment>
<feature type="transmembrane region" description="Helical" evidence="5">
    <location>
        <begin position="322"/>
        <end position="343"/>
    </location>
</feature>
<evidence type="ECO:0000256" key="2">
    <source>
        <dbReference type="ARBA" id="ARBA00022692"/>
    </source>
</evidence>
<proteinExistence type="predicted"/>
<comment type="caution">
    <text evidence="7">The sequence shown here is derived from an EMBL/GenBank/DDBJ whole genome shotgun (WGS) entry which is preliminary data.</text>
</comment>
<keyword evidence="7" id="KW-0436">Ligase</keyword>
<dbReference type="PANTHER" id="PTHR37422:SF17">
    <property type="entry name" value="O-ANTIGEN LIGASE"/>
    <property type="match status" value="1"/>
</dbReference>
<gene>
    <name evidence="7" type="ORF">P6P90_06665</name>
</gene>
<evidence type="ECO:0000313" key="7">
    <source>
        <dbReference type="EMBL" id="MDG5753657.1"/>
    </source>
</evidence>
<feature type="domain" description="O-antigen ligase-related" evidence="6">
    <location>
        <begin position="197"/>
        <end position="334"/>
    </location>
</feature>
<organism evidence="7 8">
    <name type="scientific">Ectobacillus antri</name>
    <dbReference type="NCBI Taxonomy" id="2486280"/>
    <lineage>
        <taxon>Bacteria</taxon>
        <taxon>Bacillati</taxon>
        <taxon>Bacillota</taxon>
        <taxon>Bacilli</taxon>
        <taxon>Bacillales</taxon>
        <taxon>Bacillaceae</taxon>
        <taxon>Ectobacillus</taxon>
    </lineage>
</organism>
<evidence type="ECO:0000313" key="8">
    <source>
        <dbReference type="Proteomes" id="UP001218246"/>
    </source>
</evidence>
<dbReference type="EMBL" id="JARULN010000003">
    <property type="protein sequence ID" value="MDG5753657.1"/>
    <property type="molecule type" value="Genomic_DNA"/>
</dbReference>
<dbReference type="RefSeq" id="WP_278018041.1">
    <property type="nucleotide sequence ID" value="NZ_JARRRY010000002.1"/>
</dbReference>
<feature type="transmembrane region" description="Helical" evidence="5">
    <location>
        <begin position="236"/>
        <end position="256"/>
    </location>
</feature>
<dbReference type="Pfam" id="PF04932">
    <property type="entry name" value="Wzy_C"/>
    <property type="match status" value="1"/>
</dbReference>
<evidence type="ECO:0000256" key="4">
    <source>
        <dbReference type="ARBA" id="ARBA00023136"/>
    </source>
</evidence>
<feature type="transmembrane region" description="Helical" evidence="5">
    <location>
        <begin position="7"/>
        <end position="26"/>
    </location>
</feature>
<accession>A0ABT6H4Y2</accession>
<dbReference type="GO" id="GO:0016874">
    <property type="term" value="F:ligase activity"/>
    <property type="evidence" value="ECO:0007669"/>
    <property type="project" value="UniProtKB-KW"/>
</dbReference>
<evidence type="ECO:0000256" key="1">
    <source>
        <dbReference type="ARBA" id="ARBA00004141"/>
    </source>
</evidence>
<dbReference type="PANTHER" id="PTHR37422">
    <property type="entry name" value="TEICHURONIC ACID BIOSYNTHESIS PROTEIN TUAE"/>
    <property type="match status" value="1"/>
</dbReference>
<feature type="transmembrane region" description="Helical" evidence="5">
    <location>
        <begin position="119"/>
        <end position="138"/>
    </location>
</feature>
<keyword evidence="8" id="KW-1185">Reference proteome</keyword>
<keyword evidence="2 5" id="KW-0812">Transmembrane</keyword>
<protein>
    <submittedName>
        <fullName evidence="7">O-antigen ligase family protein</fullName>
    </submittedName>
</protein>
<dbReference type="InterPro" id="IPR051533">
    <property type="entry name" value="WaaL-like"/>
</dbReference>
<sequence>MKANDTNYINTHSSMLALFLFGVTLSKYNVQVGFSLKPYMFFLFVVLVLHFTSFYFTRLYGYEVALLVFYFFYSLSGAFSLYQYASIRIILGIVLIILCYFIMRSLIYRYTRDQIEAAIAYAGIWFNVISLALYIWGIKRLDFQFNQHEISAYGVLVDRGYPRLIGLLDDPNIYIFYNTIFLFYFLCNHRSIKNKCGLVLSVMTCILTFSRGGLFALILVFIIYVVISKGIRRLQLILQSICLLIVAYIVAISMKFDILNMLNQRLEDFQRDGGSGRFDLWNRGFTYFLQHPFKGIGAFNFSEYNLFFYGEKLYAHNTFIEILAESGIFIFCLYLLFLFFLMWELLTSKLYKEVPYLLLIPIAFFLQMMSLSLVVNEMIFVYLAILCSYMKTTKTKEWVYGKRVEGS</sequence>
<feature type="transmembrane region" description="Helical" evidence="5">
    <location>
        <begin position="171"/>
        <end position="187"/>
    </location>
</feature>
<evidence type="ECO:0000256" key="3">
    <source>
        <dbReference type="ARBA" id="ARBA00022989"/>
    </source>
</evidence>